<comment type="similarity">
    <text evidence="1 2">Belongs to the MEMO1 family.</text>
</comment>
<dbReference type="EMBL" id="FMUN01000001">
    <property type="protein sequence ID" value="SCX80628.1"/>
    <property type="molecule type" value="Genomic_DNA"/>
</dbReference>
<keyword evidence="4" id="KW-1185">Reference proteome</keyword>
<sequence length="267" mass="28511">MPNERPPAIAGTFYPDDRAELDALLARLLSDASSAVEGAEVPKALIAPHAGYPYSGAVAATAYARLAPARDRIRRVILLGPSHFVPFRGLAVSSAATFRTPLGTVPVDAEGVRITLTHPGTQTLDLAHAREHSLEAHLPFLQGVLGEFSLVPLVVGNVDDERVGRILQDLWGGPETLVVVSSDLSHFLDDASARDRDAETARAIEELETEQLTPEHACGVRPLRGLLWHAADRGARIRTLELRNSGDAGAPSDRVVGYGAFALEEAS</sequence>
<dbReference type="PATRIC" id="fig|381306.5.peg.535"/>
<dbReference type="HAMAP" id="MF_00055">
    <property type="entry name" value="MEMO1"/>
    <property type="match status" value="1"/>
</dbReference>
<dbReference type="NCBIfam" id="TIGR04336">
    <property type="entry name" value="AmmeMemoSam_B"/>
    <property type="match status" value="1"/>
</dbReference>
<dbReference type="RefSeq" id="WP_054966345.1">
    <property type="nucleotide sequence ID" value="NZ_FMUN01000001.1"/>
</dbReference>
<dbReference type="PANTHER" id="PTHR11060">
    <property type="entry name" value="PROTEIN MEMO1"/>
    <property type="match status" value="1"/>
</dbReference>
<dbReference type="SUPFAM" id="SSF53213">
    <property type="entry name" value="LigB-like"/>
    <property type="match status" value="1"/>
</dbReference>
<dbReference type="AlphaFoldDB" id="A0A0P9C639"/>
<reference evidence="4" key="1">
    <citation type="submission" date="2016-10" db="EMBL/GenBank/DDBJ databases">
        <authorList>
            <person name="Varghese N."/>
        </authorList>
    </citation>
    <scope>NUCLEOTIDE SEQUENCE [LARGE SCALE GENOMIC DNA]</scope>
    <source>
        <strain evidence="4">HL 19</strain>
    </source>
</reference>
<organism evidence="3 4">
    <name type="scientific">Thiohalorhabdus denitrificans</name>
    <dbReference type="NCBI Taxonomy" id="381306"/>
    <lineage>
        <taxon>Bacteria</taxon>
        <taxon>Pseudomonadati</taxon>
        <taxon>Pseudomonadota</taxon>
        <taxon>Gammaproteobacteria</taxon>
        <taxon>Thiohalorhabdales</taxon>
        <taxon>Thiohalorhabdaceae</taxon>
        <taxon>Thiohalorhabdus</taxon>
    </lineage>
</organism>
<proteinExistence type="inferred from homology"/>
<accession>A0A0P9C639</accession>
<gene>
    <name evidence="3" type="ORF">SAMN05661077_0518</name>
</gene>
<dbReference type="Proteomes" id="UP000183104">
    <property type="component" value="Unassembled WGS sequence"/>
</dbReference>
<name>A0A0P9C639_9GAMM</name>
<dbReference type="Pfam" id="PF01875">
    <property type="entry name" value="Memo"/>
    <property type="match status" value="1"/>
</dbReference>
<dbReference type="PANTHER" id="PTHR11060:SF0">
    <property type="entry name" value="PROTEIN MEMO1"/>
    <property type="match status" value="1"/>
</dbReference>
<evidence type="ECO:0000313" key="4">
    <source>
        <dbReference type="Proteomes" id="UP000183104"/>
    </source>
</evidence>
<evidence type="ECO:0000256" key="1">
    <source>
        <dbReference type="ARBA" id="ARBA00006315"/>
    </source>
</evidence>
<evidence type="ECO:0000256" key="2">
    <source>
        <dbReference type="HAMAP-Rule" id="MF_00055"/>
    </source>
</evidence>
<dbReference type="OrthoDB" id="9782820at2"/>
<dbReference type="Gene3D" id="3.40.830.10">
    <property type="entry name" value="LigB-like"/>
    <property type="match status" value="1"/>
</dbReference>
<dbReference type="CDD" id="cd07361">
    <property type="entry name" value="MEMO_like"/>
    <property type="match status" value="1"/>
</dbReference>
<evidence type="ECO:0000313" key="3">
    <source>
        <dbReference type="EMBL" id="SCX80628.1"/>
    </source>
</evidence>
<protein>
    <recommendedName>
        <fullName evidence="2">MEMO1 family protein SAMN05661077_0518</fullName>
    </recommendedName>
</protein>
<dbReference type="STRING" id="381306.AN478_09430"/>
<dbReference type="InterPro" id="IPR002737">
    <property type="entry name" value="MEMO1_fam"/>
</dbReference>